<gene>
    <name evidence="1" type="ORF">Pint_25917</name>
</gene>
<organism evidence="1 2">
    <name type="scientific">Pistacia integerrima</name>
    <dbReference type="NCBI Taxonomy" id="434235"/>
    <lineage>
        <taxon>Eukaryota</taxon>
        <taxon>Viridiplantae</taxon>
        <taxon>Streptophyta</taxon>
        <taxon>Embryophyta</taxon>
        <taxon>Tracheophyta</taxon>
        <taxon>Spermatophyta</taxon>
        <taxon>Magnoliopsida</taxon>
        <taxon>eudicotyledons</taxon>
        <taxon>Gunneridae</taxon>
        <taxon>Pentapetalae</taxon>
        <taxon>rosids</taxon>
        <taxon>malvids</taxon>
        <taxon>Sapindales</taxon>
        <taxon>Anacardiaceae</taxon>
        <taxon>Pistacia</taxon>
    </lineage>
</organism>
<dbReference type="Proteomes" id="UP001163603">
    <property type="component" value="Chromosome 7"/>
</dbReference>
<dbReference type="EMBL" id="CM047742">
    <property type="protein sequence ID" value="KAJ0035541.1"/>
    <property type="molecule type" value="Genomic_DNA"/>
</dbReference>
<protein>
    <submittedName>
        <fullName evidence="1">Uncharacterized protein</fullName>
    </submittedName>
</protein>
<comment type="caution">
    <text evidence="1">The sequence shown here is derived from an EMBL/GenBank/DDBJ whole genome shotgun (WGS) entry which is preliminary data.</text>
</comment>
<evidence type="ECO:0000313" key="1">
    <source>
        <dbReference type="EMBL" id="KAJ0035541.1"/>
    </source>
</evidence>
<proteinExistence type="predicted"/>
<name>A0ACC0YFC8_9ROSI</name>
<sequence>MCSMVTSIEEGDWELTKINKWLDKRSSLPFAGKLPSISRLIDNLRIENGPEWTEDLLEKIKKSFRYVFGTPSNEGKFRGAFDKIKSTGVTMTSFQTINPCMWICKDFKMIERALGLKKVFSELEQIDADFKLVNLTKEEWEKATVALEYAKLLKEAADSLSESKYTTLNVYFPKLCDLFMRLLQWEKSDNCYVSQLASSMRDKYFDNYWSSCKLALVIAIVLDPRFKLDIVECWYKEIYGDDEAKRHFKEITDDVKTVYYKYAKGPRMLDAMGRPCSSSQNTSAQQELDHYLKEPKFPSVEEFDILAWWCDNSTKFLTLARMASDFLAIPISNTGIADSPSLKIEFQNIFYCEGLDVEIRNALICTKSWLESPQKD</sequence>
<keyword evidence="2" id="KW-1185">Reference proteome</keyword>
<reference evidence="2" key="1">
    <citation type="journal article" date="2023" name="G3 (Bethesda)">
        <title>Genome assembly and association tests identify interacting loci associated with vigor, precocity, and sex in interspecific pistachio rootstocks.</title>
        <authorList>
            <person name="Palmer W."/>
            <person name="Jacygrad E."/>
            <person name="Sagayaradj S."/>
            <person name="Cavanaugh K."/>
            <person name="Han R."/>
            <person name="Bertier L."/>
            <person name="Beede B."/>
            <person name="Kafkas S."/>
            <person name="Golino D."/>
            <person name="Preece J."/>
            <person name="Michelmore R."/>
        </authorList>
    </citation>
    <scope>NUCLEOTIDE SEQUENCE [LARGE SCALE GENOMIC DNA]</scope>
</reference>
<accession>A0ACC0YFC8</accession>
<evidence type="ECO:0000313" key="2">
    <source>
        <dbReference type="Proteomes" id="UP001163603"/>
    </source>
</evidence>